<dbReference type="EMBL" id="LKAM01000022">
    <property type="protein sequence ID" value="KUM45276.1"/>
    <property type="molecule type" value="Genomic_DNA"/>
</dbReference>
<sequence length="50" mass="5607">MLMIHAPLVRMSRDEMGQYRGGSRRSGLFPTSFMTRGNIGKFTAKTEGEV</sequence>
<keyword evidence="1" id="KW-0496">Mitochondrion</keyword>
<dbReference type="AlphaFoldDB" id="A0A124GMC9"/>
<organism evidence="1">
    <name type="scientific">Picea glauca</name>
    <name type="common">White spruce</name>
    <name type="synonym">Pinus glauca</name>
    <dbReference type="NCBI Taxonomy" id="3330"/>
    <lineage>
        <taxon>Eukaryota</taxon>
        <taxon>Viridiplantae</taxon>
        <taxon>Streptophyta</taxon>
        <taxon>Embryophyta</taxon>
        <taxon>Tracheophyta</taxon>
        <taxon>Spermatophyta</taxon>
        <taxon>Pinopsida</taxon>
        <taxon>Pinidae</taxon>
        <taxon>Conifers I</taxon>
        <taxon>Pinales</taxon>
        <taxon>Pinaceae</taxon>
        <taxon>Picea</taxon>
    </lineage>
</organism>
<evidence type="ECO:0000313" key="1">
    <source>
        <dbReference type="EMBL" id="KUM45276.1"/>
    </source>
</evidence>
<reference evidence="1" key="1">
    <citation type="journal article" date="2015" name="Genome Biol. Evol.">
        <title>Organellar Genomes of White Spruce (Picea glauca): Assembly and Annotation.</title>
        <authorList>
            <person name="Jackman S.D."/>
            <person name="Warren R.L."/>
            <person name="Gibb E.A."/>
            <person name="Vandervalk B.P."/>
            <person name="Mohamadi H."/>
            <person name="Chu J."/>
            <person name="Raymond A."/>
            <person name="Pleasance S."/>
            <person name="Coope R."/>
            <person name="Wildung M.R."/>
            <person name="Ritland C.E."/>
            <person name="Bousquet J."/>
            <person name="Jones S.J."/>
            <person name="Bohlmann J."/>
            <person name="Birol I."/>
        </authorList>
    </citation>
    <scope>NUCLEOTIDE SEQUENCE [LARGE SCALE GENOMIC DNA]</scope>
    <source>
        <tissue evidence="1">Flushing bud</tissue>
    </source>
</reference>
<proteinExistence type="predicted"/>
<protein>
    <submittedName>
        <fullName evidence="1">Uncharacterized protein</fullName>
    </submittedName>
</protein>
<gene>
    <name evidence="1" type="ORF">ABT39_MTgene3516</name>
</gene>
<name>A0A124GMC9_PICGL</name>
<geneLocation type="mitochondrion" evidence="1"/>
<comment type="caution">
    <text evidence="1">The sequence shown here is derived from an EMBL/GenBank/DDBJ whole genome shotgun (WGS) entry which is preliminary data.</text>
</comment>
<accession>A0A124GMC9</accession>